<protein>
    <submittedName>
        <fullName evidence="6">Metal ABC transporter ATP-binding protein</fullName>
    </submittedName>
</protein>
<dbReference type="SMART" id="SM00382">
    <property type="entry name" value="AAA"/>
    <property type="match status" value="1"/>
</dbReference>
<dbReference type="InterPro" id="IPR050153">
    <property type="entry name" value="Metal_Ion_Import_ABC"/>
</dbReference>
<keyword evidence="2" id="KW-0813">Transport</keyword>
<evidence type="ECO:0000256" key="1">
    <source>
        <dbReference type="ARBA" id="ARBA00005417"/>
    </source>
</evidence>
<evidence type="ECO:0000256" key="2">
    <source>
        <dbReference type="ARBA" id="ARBA00022448"/>
    </source>
</evidence>
<keyword evidence="3" id="KW-0547">Nucleotide-binding</keyword>
<dbReference type="PANTHER" id="PTHR42734:SF5">
    <property type="entry name" value="IRON TRANSPORT SYSTEM ATP-BINDING PROTEIN HI_0361-RELATED"/>
    <property type="match status" value="1"/>
</dbReference>
<keyword evidence="4 6" id="KW-0067">ATP-binding</keyword>
<dbReference type="FunFam" id="3.40.50.300:FF:000134">
    <property type="entry name" value="Iron-enterobactin ABC transporter ATP-binding protein"/>
    <property type="match status" value="1"/>
</dbReference>
<dbReference type="EMBL" id="JADEWZ010000016">
    <property type="protein sequence ID" value="MBE9116651.1"/>
    <property type="molecule type" value="Genomic_DNA"/>
</dbReference>
<dbReference type="InterPro" id="IPR027417">
    <property type="entry name" value="P-loop_NTPase"/>
</dbReference>
<proteinExistence type="inferred from homology"/>
<dbReference type="InterPro" id="IPR003439">
    <property type="entry name" value="ABC_transporter-like_ATP-bd"/>
</dbReference>
<dbReference type="GO" id="GO:0005524">
    <property type="term" value="F:ATP binding"/>
    <property type="evidence" value="ECO:0007669"/>
    <property type="project" value="UniProtKB-KW"/>
</dbReference>
<evidence type="ECO:0000313" key="7">
    <source>
        <dbReference type="Proteomes" id="UP000654482"/>
    </source>
</evidence>
<organism evidence="6 7">
    <name type="scientific">Lusitaniella coriacea LEGE 07157</name>
    <dbReference type="NCBI Taxonomy" id="945747"/>
    <lineage>
        <taxon>Bacteria</taxon>
        <taxon>Bacillati</taxon>
        <taxon>Cyanobacteriota</taxon>
        <taxon>Cyanophyceae</taxon>
        <taxon>Spirulinales</taxon>
        <taxon>Lusitaniellaceae</taxon>
        <taxon>Lusitaniella</taxon>
    </lineage>
</organism>
<evidence type="ECO:0000259" key="5">
    <source>
        <dbReference type="PROSITE" id="PS50893"/>
    </source>
</evidence>
<dbReference type="CDD" id="cd03235">
    <property type="entry name" value="ABC_Metallic_Cations"/>
    <property type="match status" value="1"/>
</dbReference>
<accession>A0A8J7DZN4</accession>
<dbReference type="PROSITE" id="PS00211">
    <property type="entry name" value="ABC_TRANSPORTER_1"/>
    <property type="match status" value="1"/>
</dbReference>
<comment type="caution">
    <text evidence="6">The sequence shown here is derived from an EMBL/GenBank/DDBJ whole genome shotgun (WGS) entry which is preliminary data.</text>
</comment>
<dbReference type="InterPro" id="IPR017871">
    <property type="entry name" value="ABC_transporter-like_CS"/>
</dbReference>
<feature type="domain" description="ABC transporter" evidence="5">
    <location>
        <begin position="2"/>
        <end position="233"/>
    </location>
</feature>
<evidence type="ECO:0000256" key="4">
    <source>
        <dbReference type="ARBA" id="ARBA00022840"/>
    </source>
</evidence>
<name>A0A8J7DZN4_9CYAN</name>
<gene>
    <name evidence="6" type="ORF">IQ249_12140</name>
</gene>
<keyword evidence="7" id="KW-1185">Reference proteome</keyword>
<sequence>MLEVRNLTVKYRGCCALTEVSLALKPGELVGLVGPNGAGKSTLIKAMLGLVEAHSGAICYNCQPLKEQLHRIAYVPQRSQIDWNYPITVQNVVMLARTRQRKWLQRPTRQSREVVKQALMQVDLWELRDRPIGELSGGQQQRAFLARSLAQQADILFFDEPFNGVDRKTQNIMFDIFEQLKRENKTLLVISHDLSETIHCYDKLLLLNRQLVAIGTPKQVLTATNFQRAYGHHLNLISA</sequence>
<dbReference type="Gene3D" id="3.40.50.300">
    <property type="entry name" value="P-loop containing nucleotide triphosphate hydrolases"/>
    <property type="match status" value="1"/>
</dbReference>
<dbReference type="SUPFAM" id="SSF52540">
    <property type="entry name" value="P-loop containing nucleoside triphosphate hydrolases"/>
    <property type="match status" value="1"/>
</dbReference>
<evidence type="ECO:0000256" key="3">
    <source>
        <dbReference type="ARBA" id="ARBA00022741"/>
    </source>
</evidence>
<dbReference type="RefSeq" id="WP_194029808.1">
    <property type="nucleotide sequence ID" value="NZ_JADEWZ010000016.1"/>
</dbReference>
<comment type="similarity">
    <text evidence="1">Belongs to the ABC transporter superfamily.</text>
</comment>
<dbReference type="Pfam" id="PF00005">
    <property type="entry name" value="ABC_tran"/>
    <property type="match status" value="1"/>
</dbReference>
<dbReference type="PANTHER" id="PTHR42734">
    <property type="entry name" value="METAL TRANSPORT SYSTEM ATP-BINDING PROTEIN TM_0124-RELATED"/>
    <property type="match status" value="1"/>
</dbReference>
<dbReference type="InterPro" id="IPR003593">
    <property type="entry name" value="AAA+_ATPase"/>
</dbReference>
<dbReference type="Proteomes" id="UP000654482">
    <property type="component" value="Unassembled WGS sequence"/>
</dbReference>
<dbReference type="GO" id="GO:0016887">
    <property type="term" value="F:ATP hydrolysis activity"/>
    <property type="evidence" value="ECO:0007669"/>
    <property type="project" value="InterPro"/>
</dbReference>
<evidence type="ECO:0000313" key="6">
    <source>
        <dbReference type="EMBL" id="MBE9116651.1"/>
    </source>
</evidence>
<reference evidence="6" key="1">
    <citation type="submission" date="2020-10" db="EMBL/GenBank/DDBJ databases">
        <authorList>
            <person name="Castelo-Branco R."/>
            <person name="Eusebio N."/>
            <person name="Adriana R."/>
            <person name="Vieira A."/>
            <person name="Brugerolle De Fraissinette N."/>
            <person name="Rezende De Castro R."/>
            <person name="Schneider M.P."/>
            <person name="Vasconcelos V."/>
            <person name="Leao P.N."/>
        </authorList>
    </citation>
    <scope>NUCLEOTIDE SEQUENCE</scope>
    <source>
        <strain evidence="6">LEGE 07157</strain>
    </source>
</reference>
<dbReference type="AlphaFoldDB" id="A0A8J7DZN4"/>
<dbReference type="PROSITE" id="PS50893">
    <property type="entry name" value="ABC_TRANSPORTER_2"/>
    <property type="match status" value="1"/>
</dbReference>